<dbReference type="SUPFAM" id="SSF81383">
    <property type="entry name" value="F-box domain"/>
    <property type="match status" value="1"/>
</dbReference>
<gene>
    <name evidence="2" type="ORF">MAM1_0008d00964</name>
</gene>
<accession>A0A0C9M0E1</accession>
<evidence type="ECO:0000313" key="2">
    <source>
        <dbReference type="EMBL" id="GAN01531.1"/>
    </source>
</evidence>
<name>A0A0C9M0E1_9FUNG</name>
<reference evidence="2" key="1">
    <citation type="submission" date="2014-09" db="EMBL/GenBank/DDBJ databases">
        <title>Draft genome sequence of an oleaginous Mucoromycotina fungus Mucor ambiguus NBRC6742.</title>
        <authorList>
            <person name="Takeda I."/>
            <person name="Yamane N."/>
            <person name="Morita T."/>
            <person name="Tamano K."/>
            <person name="Machida M."/>
            <person name="Baker S."/>
            <person name="Koike H."/>
        </authorList>
    </citation>
    <scope>NUCLEOTIDE SEQUENCE</scope>
    <source>
        <strain evidence="2">NBRC 6742</strain>
    </source>
</reference>
<dbReference type="CDD" id="cd09917">
    <property type="entry name" value="F-box_SF"/>
    <property type="match status" value="1"/>
</dbReference>
<organism evidence="2">
    <name type="scientific">Mucor ambiguus</name>
    <dbReference type="NCBI Taxonomy" id="91626"/>
    <lineage>
        <taxon>Eukaryota</taxon>
        <taxon>Fungi</taxon>
        <taxon>Fungi incertae sedis</taxon>
        <taxon>Mucoromycota</taxon>
        <taxon>Mucoromycotina</taxon>
        <taxon>Mucoromycetes</taxon>
        <taxon>Mucorales</taxon>
        <taxon>Mucorineae</taxon>
        <taxon>Mucoraceae</taxon>
        <taxon>Mucor</taxon>
    </lineage>
</organism>
<dbReference type="Pfam" id="PF12937">
    <property type="entry name" value="F-box-like"/>
    <property type="match status" value="1"/>
</dbReference>
<evidence type="ECO:0000259" key="1">
    <source>
        <dbReference type="Pfam" id="PF12937"/>
    </source>
</evidence>
<dbReference type="InterPro" id="IPR036047">
    <property type="entry name" value="F-box-like_dom_sf"/>
</dbReference>
<dbReference type="InterPro" id="IPR001810">
    <property type="entry name" value="F-box_dom"/>
</dbReference>
<proteinExistence type="predicted"/>
<feature type="domain" description="F-box" evidence="1">
    <location>
        <begin position="5"/>
        <end position="37"/>
    </location>
</feature>
<dbReference type="Proteomes" id="UP000053815">
    <property type="component" value="Unassembled WGS sequence"/>
</dbReference>
<protein>
    <recommendedName>
        <fullName evidence="1">F-box domain-containing protein</fullName>
    </recommendedName>
</protein>
<dbReference type="OrthoDB" id="2274024at2759"/>
<dbReference type="AlphaFoldDB" id="A0A0C9M0E1"/>
<dbReference type="EMBL" id="DF836297">
    <property type="protein sequence ID" value="GAN01531.1"/>
    <property type="molecule type" value="Genomic_DNA"/>
</dbReference>
<evidence type="ECO:0000313" key="3">
    <source>
        <dbReference type="Proteomes" id="UP000053815"/>
    </source>
</evidence>
<keyword evidence="3" id="KW-1185">Reference proteome</keyword>
<sequence>MNRILPDELISKIIDCNESIADVAMCRLVCKHWNCLAEPLMFGKQIVIRSEADALSLYGHLCRNPGYGKLVRRICFKESDIACALQEHLLHYIFTPNMEEMRGKLSFGYKFFRTIRMMANSSIAKFDKLRVIPHPPYFSNDYDDALVTFKDTLREMVLVFDAEHNRPGMGISNYMMDFKSLTKLTLNGDLGSLFLMEETLQHFSALQELTLNLHLTDNIHEKTFVETWAVPTVNTVSSVKKVTFKKYCRSDQLEYIRFKYPNIDTLIIDANKIPLMVGRSNIKRIVKAMAKVPTHNIKLLIEEANLTDTIGYLLGEGCQFSVKEADYDRFKIEMESSP</sequence>